<evidence type="ECO:0000313" key="1">
    <source>
        <dbReference type="EMBL" id="KAG0425985.1"/>
    </source>
</evidence>
<keyword evidence="2" id="KW-1185">Reference proteome</keyword>
<gene>
    <name evidence="1" type="ORF">HPB47_026887</name>
</gene>
<proteinExistence type="predicted"/>
<protein>
    <submittedName>
        <fullName evidence="1">Uncharacterized protein</fullName>
    </submittedName>
</protein>
<name>A0AC60PXZ9_IXOPE</name>
<sequence length="353" mass="39709">TYSAPEGYPSPKKPNPEEAVVPEISPTEFQKASPSSPSVDIGGRPFAREQMGPMMSRQKDLPPIPVAPLQETLDRYLKSLKLLLTTEQFEETQKLPERWMEEKFLRHREPLLFNFSPAVSLPKQKIETEESMLRSVDSHELTVTKKGPKNAESLEAIKEAAFVLCLDKKPSVDEESDELTGVRQVHLGGTHGENGANRWFDKTVQLIVGESGHSGILFEPTPVDGGVRLALADHCLDYMVRNDAELTILHFPSYGKDLIKSRHMSPDSFVQMAIQLAFHKMSKVPNGLHEIVSMRQFAHGRVAAVNGTSFESLSLCRAFEGRHFNRSERFASLMEATRTHKQEVLLVFEVSYR</sequence>
<evidence type="ECO:0000313" key="2">
    <source>
        <dbReference type="Proteomes" id="UP000805193"/>
    </source>
</evidence>
<accession>A0AC60PXZ9</accession>
<feature type="non-terminal residue" evidence="1">
    <location>
        <position position="1"/>
    </location>
</feature>
<organism evidence="1 2">
    <name type="scientific">Ixodes persulcatus</name>
    <name type="common">Taiga tick</name>
    <dbReference type="NCBI Taxonomy" id="34615"/>
    <lineage>
        <taxon>Eukaryota</taxon>
        <taxon>Metazoa</taxon>
        <taxon>Ecdysozoa</taxon>
        <taxon>Arthropoda</taxon>
        <taxon>Chelicerata</taxon>
        <taxon>Arachnida</taxon>
        <taxon>Acari</taxon>
        <taxon>Parasitiformes</taxon>
        <taxon>Ixodida</taxon>
        <taxon>Ixodoidea</taxon>
        <taxon>Ixodidae</taxon>
        <taxon>Ixodinae</taxon>
        <taxon>Ixodes</taxon>
    </lineage>
</organism>
<reference evidence="1 2" key="1">
    <citation type="journal article" date="2020" name="Cell">
        <title>Large-Scale Comparative Analyses of Tick Genomes Elucidate Their Genetic Diversity and Vector Capacities.</title>
        <authorList>
            <consortium name="Tick Genome and Microbiome Consortium (TIGMIC)"/>
            <person name="Jia N."/>
            <person name="Wang J."/>
            <person name="Shi W."/>
            <person name="Du L."/>
            <person name="Sun Y."/>
            <person name="Zhan W."/>
            <person name="Jiang J.F."/>
            <person name="Wang Q."/>
            <person name="Zhang B."/>
            <person name="Ji P."/>
            <person name="Bell-Sakyi L."/>
            <person name="Cui X.M."/>
            <person name="Yuan T.T."/>
            <person name="Jiang B.G."/>
            <person name="Yang W.F."/>
            <person name="Lam T.T."/>
            <person name="Chang Q.C."/>
            <person name="Ding S.J."/>
            <person name="Wang X.J."/>
            <person name="Zhu J.G."/>
            <person name="Ruan X.D."/>
            <person name="Zhao L."/>
            <person name="Wei J.T."/>
            <person name="Ye R.Z."/>
            <person name="Que T.C."/>
            <person name="Du C.H."/>
            <person name="Zhou Y.H."/>
            <person name="Cheng J.X."/>
            <person name="Dai P.F."/>
            <person name="Guo W.B."/>
            <person name="Han X.H."/>
            <person name="Huang E.J."/>
            <person name="Li L.F."/>
            <person name="Wei W."/>
            <person name="Gao Y.C."/>
            <person name="Liu J.Z."/>
            <person name="Shao H.Z."/>
            <person name="Wang X."/>
            <person name="Wang C.C."/>
            <person name="Yang T.C."/>
            <person name="Huo Q.B."/>
            <person name="Li W."/>
            <person name="Chen H.Y."/>
            <person name="Chen S.E."/>
            <person name="Zhou L.G."/>
            <person name="Ni X.B."/>
            <person name="Tian J.H."/>
            <person name="Sheng Y."/>
            <person name="Liu T."/>
            <person name="Pan Y.S."/>
            <person name="Xia L.Y."/>
            <person name="Li J."/>
            <person name="Zhao F."/>
            <person name="Cao W.C."/>
        </authorList>
    </citation>
    <scope>NUCLEOTIDE SEQUENCE [LARGE SCALE GENOMIC DNA]</scope>
    <source>
        <strain evidence="1">Iper-2018</strain>
    </source>
</reference>
<dbReference type="EMBL" id="JABSTQ010009782">
    <property type="protein sequence ID" value="KAG0425985.1"/>
    <property type="molecule type" value="Genomic_DNA"/>
</dbReference>
<comment type="caution">
    <text evidence="1">The sequence shown here is derived from an EMBL/GenBank/DDBJ whole genome shotgun (WGS) entry which is preliminary data.</text>
</comment>
<dbReference type="Proteomes" id="UP000805193">
    <property type="component" value="Unassembled WGS sequence"/>
</dbReference>